<organism evidence="1 2">
    <name type="scientific">Cohnella kolymensis</name>
    <dbReference type="NCBI Taxonomy" id="1590652"/>
    <lineage>
        <taxon>Bacteria</taxon>
        <taxon>Bacillati</taxon>
        <taxon>Bacillota</taxon>
        <taxon>Bacilli</taxon>
        <taxon>Bacillales</taxon>
        <taxon>Paenibacillaceae</taxon>
        <taxon>Cohnella</taxon>
    </lineage>
</organism>
<sequence length="95" mass="11627">MPRFNQIVAAYRANALLFTDLSRPERLKWRKKREFREITPSQRLKWQMEPDLLELSRSQRLKWRLEPDLRELSRSQRFKRKNTSIQEVSAQSNQL</sequence>
<dbReference type="EMBL" id="JXAL01000034">
    <property type="protein sequence ID" value="KIL34192.1"/>
    <property type="molecule type" value="Genomic_DNA"/>
</dbReference>
<proteinExistence type="predicted"/>
<keyword evidence="2" id="KW-1185">Reference proteome</keyword>
<dbReference type="Proteomes" id="UP000054526">
    <property type="component" value="Unassembled WGS sequence"/>
</dbReference>
<accession>A0ABR4ZZT3</accession>
<gene>
    <name evidence="1" type="ORF">SD71_21245</name>
</gene>
<evidence type="ECO:0000313" key="1">
    <source>
        <dbReference type="EMBL" id="KIL34192.1"/>
    </source>
</evidence>
<dbReference type="RefSeq" id="WP_041067851.1">
    <property type="nucleotide sequence ID" value="NZ_JXAL01000034.1"/>
</dbReference>
<comment type="caution">
    <text evidence="1">The sequence shown here is derived from an EMBL/GenBank/DDBJ whole genome shotgun (WGS) entry which is preliminary data.</text>
</comment>
<reference evidence="1 2" key="1">
    <citation type="submission" date="2014-12" db="EMBL/GenBank/DDBJ databases">
        <title>Draft genome sequence of Cohnella kolymensis strain B-2846.</title>
        <authorList>
            <person name="Karlyshev A.V."/>
            <person name="Kudryashova E.B."/>
        </authorList>
    </citation>
    <scope>NUCLEOTIDE SEQUENCE [LARGE SCALE GENOMIC DNA]</scope>
    <source>
        <strain evidence="1 2">VKM B-2846</strain>
    </source>
</reference>
<protein>
    <submittedName>
        <fullName evidence="1">Uncharacterized protein</fullName>
    </submittedName>
</protein>
<evidence type="ECO:0000313" key="2">
    <source>
        <dbReference type="Proteomes" id="UP000054526"/>
    </source>
</evidence>
<name>A0ABR4ZZT3_9BACL</name>